<organism evidence="1 2">
    <name type="scientific">Beijerinckia indica subsp. indica (strain ATCC 9039 / DSM 1715 / NCIMB 8712)</name>
    <dbReference type="NCBI Taxonomy" id="395963"/>
    <lineage>
        <taxon>Bacteria</taxon>
        <taxon>Pseudomonadati</taxon>
        <taxon>Pseudomonadota</taxon>
        <taxon>Alphaproteobacteria</taxon>
        <taxon>Hyphomicrobiales</taxon>
        <taxon>Beijerinckiaceae</taxon>
        <taxon>Beijerinckia</taxon>
    </lineage>
</organism>
<dbReference type="AlphaFoldDB" id="B2IG47"/>
<dbReference type="EMBL" id="CP001016">
    <property type="protein sequence ID" value="ACB97121.1"/>
    <property type="molecule type" value="Genomic_DNA"/>
</dbReference>
<reference evidence="2" key="1">
    <citation type="submission" date="2008-03" db="EMBL/GenBank/DDBJ databases">
        <title>Complete sequence of chromosome of Beijerinckia indica subsp. indica ATCC 9039.</title>
        <authorList>
            <consortium name="US DOE Joint Genome Institute"/>
            <person name="Copeland A."/>
            <person name="Lucas S."/>
            <person name="Lapidus A."/>
            <person name="Glavina del Rio T."/>
            <person name="Dalin E."/>
            <person name="Tice H."/>
            <person name="Bruce D."/>
            <person name="Goodwin L."/>
            <person name="Pitluck S."/>
            <person name="LaButti K."/>
            <person name="Schmutz J."/>
            <person name="Larimer F."/>
            <person name="Land M."/>
            <person name="Hauser L."/>
            <person name="Kyrpides N."/>
            <person name="Mikhailova N."/>
            <person name="Dunfield P.F."/>
            <person name="Dedysh S.N."/>
            <person name="Liesack W."/>
            <person name="Saw J.H."/>
            <person name="Alam M."/>
            <person name="Chen Y."/>
            <person name="Murrell J.C."/>
            <person name="Richardson P."/>
        </authorList>
    </citation>
    <scope>NUCLEOTIDE SEQUENCE [LARGE SCALE GENOMIC DNA]</scope>
    <source>
        <strain evidence="2">ATCC 9039 / DSM 1715 / NCIMB 8712</strain>
    </source>
</reference>
<accession>B2IG47</accession>
<dbReference type="HOGENOM" id="CLU_2663660_0_0_5"/>
<dbReference type="Proteomes" id="UP000001695">
    <property type="component" value="Chromosome"/>
</dbReference>
<gene>
    <name evidence="1" type="ordered locus">Bind_3564</name>
</gene>
<proteinExistence type="predicted"/>
<name>B2IG47_BEII9</name>
<evidence type="ECO:0000313" key="1">
    <source>
        <dbReference type="EMBL" id="ACB97121.1"/>
    </source>
</evidence>
<sequence>MAIRGADARAVPISCYKDLKILNINKSSSFFGSDAPEAIKSILIPYGFVANEEPVNGVSNPDFRANRVHLRNDIW</sequence>
<protein>
    <submittedName>
        <fullName evidence="1">Uncharacterized protein</fullName>
    </submittedName>
</protein>
<reference evidence="1 2" key="2">
    <citation type="journal article" date="2010" name="J. Bacteriol.">
        <title>Complete genome sequence of Beijerinckia indica subsp. indica.</title>
        <authorList>
            <person name="Tamas I."/>
            <person name="Dedysh S.N."/>
            <person name="Liesack W."/>
            <person name="Stott M.B."/>
            <person name="Alam M."/>
            <person name="Murrell J.C."/>
            <person name="Dunfield P.F."/>
        </authorList>
    </citation>
    <scope>NUCLEOTIDE SEQUENCE [LARGE SCALE GENOMIC DNA]</scope>
    <source>
        <strain evidence="2">ATCC 9039 / DSM 1715 / NCIMB 8712</strain>
    </source>
</reference>
<dbReference type="KEGG" id="bid:Bind_3564"/>
<keyword evidence="2" id="KW-1185">Reference proteome</keyword>
<evidence type="ECO:0000313" key="2">
    <source>
        <dbReference type="Proteomes" id="UP000001695"/>
    </source>
</evidence>
<dbReference type="STRING" id="395963.Bind_3564"/>